<dbReference type="CDD" id="cd00093">
    <property type="entry name" value="HTH_XRE"/>
    <property type="match status" value="1"/>
</dbReference>
<evidence type="ECO:0000259" key="1">
    <source>
        <dbReference type="PROSITE" id="PS50943"/>
    </source>
</evidence>
<reference evidence="2 3" key="1">
    <citation type="submission" date="2020-08" db="EMBL/GenBank/DDBJ databases">
        <title>Genome sequencing of Purple Non-Sulfur Bacteria from various extreme environments.</title>
        <authorList>
            <person name="Mayer M."/>
        </authorList>
    </citation>
    <scope>NUCLEOTIDE SEQUENCE [LARGE SCALE GENOMIC DNA]</scope>
    <source>
        <strain evidence="2 3">2761</strain>
    </source>
</reference>
<dbReference type="Pfam" id="PF01381">
    <property type="entry name" value="HTH_3"/>
    <property type="match status" value="1"/>
</dbReference>
<dbReference type="SMART" id="SM00530">
    <property type="entry name" value="HTH_XRE"/>
    <property type="match status" value="1"/>
</dbReference>
<gene>
    <name evidence="2" type="ORF">GGD90_002048</name>
</gene>
<evidence type="ECO:0000313" key="3">
    <source>
        <dbReference type="Proteomes" id="UP000587070"/>
    </source>
</evidence>
<dbReference type="InterPro" id="IPR001387">
    <property type="entry name" value="Cro/C1-type_HTH"/>
</dbReference>
<dbReference type="InterPro" id="IPR010982">
    <property type="entry name" value="Lambda_DNA-bd_dom_sf"/>
</dbReference>
<sequence>MSERLKSFFRKARENPEYRKKARMAAVSADLRILIAEKGVSQKEVAKSIGMSPAGLSRQLSGSANLTLESIGKICDALGKEFDIVFRNADDQRALQAWERRSYSTDVLRLRNEALGQAAQAKALLETAILVHRRSWHAAQVQRKQVTCGANLKKSTWTLSNDTLAAAA</sequence>
<name>A0A840G0G3_RHOTE</name>
<proteinExistence type="predicted"/>
<dbReference type="RefSeq" id="WP_194258234.1">
    <property type="nucleotide sequence ID" value="NZ_SSSP01000008.1"/>
</dbReference>
<feature type="domain" description="HTH cro/C1-type" evidence="1">
    <location>
        <begin position="31"/>
        <end position="85"/>
    </location>
</feature>
<dbReference type="AlphaFoldDB" id="A0A840G0G3"/>
<protein>
    <submittedName>
        <fullName evidence="2">Transcriptional regulator with XRE-family HTH domain</fullName>
    </submittedName>
</protein>
<accession>A0A840G0G3</accession>
<dbReference type="Gene3D" id="1.10.260.40">
    <property type="entry name" value="lambda repressor-like DNA-binding domains"/>
    <property type="match status" value="1"/>
</dbReference>
<dbReference type="EMBL" id="JACIGE010000006">
    <property type="protein sequence ID" value="MBB4247674.1"/>
    <property type="molecule type" value="Genomic_DNA"/>
</dbReference>
<comment type="caution">
    <text evidence="2">The sequence shown here is derived from an EMBL/GenBank/DDBJ whole genome shotgun (WGS) entry which is preliminary data.</text>
</comment>
<dbReference type="SUPFAM" id="SSF47413">
    <property type="entry name" value="lambda repressor-like DNA-binding domains"/>
    <property type="match status" value="1"/>
</dbReference>
<dbReference type="Proteomes" id="UP000587070">
    <property type="component" value="Unassembled WGS sequence"/>
</dbReference>
<dbReference type="PROSITE" id="PS50943">
    <property type="entry name" value="HTH_CROC1"/>
    <property type="match status" value="1"/>
</dbReference>
<keyword evidence="3" id="KW-1185">Reference proteome</keyword>
<dbReference type="GO" id="GO:0003677">
    <property type="term" value="F:DNA binding"/>
    <property type="evidence" value="ECO:0007669"/>
    <property type="project" value="InterPro"/>
</dbReference>
<organism evidence="2 3">
    <name type="scientific">Rhodocyclus tenuis</name>
    <name type="common">Rhodospirillum tenue</name>
    <dbReference type="NCBI Taxonomy" id="1066"/>
    <lineage>
        <taxon>Bacteria</taxon>
        <taxon>Pseudomonadati</taxon>
        <taxon>Pseudomonadota</taxon>
        <taxon>Betaproteobacteria</taxon>
        <taxon>Rhodocyclales</taxon>
        <taxon>Rhodocyclaceae</taxon>
        <taxon>Rhodocyclus</taxon>
    </lineage>
</organism>
<evidence type="ECO:0000313" key="2">
    <source>
        <dbReference type="EMBL" id="MBB4247674.1"/>
    </source>
</evidence>